<reference evidence="3" key="1">
    <citation type="submission" date="2020-12" db="EMBL/GenBank/DDBJ databases">
        <title>Vagococcus allomyrinae sp. nov. and Enterococcus lavae sp. nov., isolated from the larvae of Allomyrina dichotoma.</title>
        <authorList>
            <person name="Lee S.D."/>
        </authorList>
    </citation>
    <scope>NUCLEOTIDE SEQUENCE</scope>
    <source>
        <strain evidence="3">BWB3-3</strain>
    </source>
</reference>
<sequence>MSVDMYLSASQNQSSSVSQMTKQQVQSYEQLQKAITDFSLNSPFLTGAAYESAKTYFDQVLYPLVQGGVLLSEAVEQAVKKLPEAYLADVDNGDLKQSELEEKLQQVDRLISQAEEIGGLLHSSSTPEMTKEGQLSANTRMIGLYRTVKQELEEKLYKLMAFNQSSATIFTEIAALEEAVIQGLAQTKTAFSSNTGVFNVPCKADLAWQTVIVTKLQERGQEKDEHLIKTVINDKASFEEELAD</sequence>
<dbReference type="Pfam" id="PF04740">
    <property type="entry name" value="LXG"/>
    <property type="match status" value="1"/>
</dbReference>
<organism evidence="3 4">
    <name type="scientific">Vagococcus allomyrinae</name>
    <dbReference type="NCBI Taxonomy" id="2794353"/>
    <lineage>
        <taxon>Bacteria</taxon>
        <taxon>Bacillati</taxon>
        <taxon>Bacillota</taxon>
        <taxon>Bacilli</taxon>
        <taxon>Lactobacillales</taxon>
        <taxon>Enterococcaceae</taxon>
        <taxon>Vagococcus</taxon>
    </lineage>
</organism>
<dbReference type="PANTHER" id="PTHR34976">
    <property type="entry name" value="RIBONUCLEASE YQCG-RELATED"/>
    <property type="match status" value="1"/>
</dbReference>
<protein>
    <recommendedName>
        <fullName evidence="2">LXG domain-containing protein</fullName>
    </recommendedName>
</protein>
<name>A0A940P729_9ENTE</name>
<evidence type="ECO:0000256" key="1">
    <source>
        <dbReference type="ARBA" id="ARBA00034117"/>
    </source>
</evidence>
<keyword evidence="4" id="KW-1185">Reference proteome</keyword>
<comment type="similarity">
    <text evidence="1">In the N-terminal section; belongs to the LXG family.</text>
</comment>
<dbReference type="RefSeq" id="WP_209529294.1">
    <property type="nucleotide sequence ID" value="NZ_JAEEGA010000009.1"/>
</dbReference>
<dbReference type="PROSITE" id="PS51756">
    <property type="entry name" value="LXG"/>
    <property type="match status" value="1"/>
</dbReference>
<dbReference type="EMBL" id="JAEEGA010000009">
    <property type="protein sequence ID" value="MBP1042275.1"/>
    <property type="molecule type" value="Genomic_DNA"/>
</dbReference>
<comment type="caution">
    <text evidence="3">The sequence shown here is derived from an EMBL/GenBank/DDBJ whole genome shotgun (WGS) entry which is preliminary data.</text>
</comment>
<proteinExistence type="inferred from homology"/>
<gene>
    <name evidence="3" type="ORF">I6N95_14745</name>
</gene>
<dbReference type="PANTHER" id="PTHR34976:SF1">
    <property type="entry name" value="TOXIN BC_0920"/>
    <property type="match status" value="1"/>
</dbReference>
<dbReference type="AlphaFoldDB" id="A0A940P729"/>
<dbReference type="InterPro" id="IPR006829">
    <property type="entry name" value="LXG_dom"/>
</dbReference>
<evidence type="ECO:0000313" key="3">
    <source>
        <dbReference type="EMBL" id="MBP1042275.1"/>
    </source>
</evidence>
<dbReference type="InterPro" id="IPR051768">
    <property type="entry name" value="Bact_secretion_toxin"/>
</dbReference>
<dbReference type="Proteomes" id="UP000674938">
    <property type="component" value="Unassembled WGS sequence"/>
</dbReference>
<feature type="domain" description="LXG" evidence="2">
    <location>
        <begin position="1"/>
        <end position="229"/>
    </location>
</feature>
<evidence type="ECO:0000313" key="4">
    <source>
        <dbReference type="Proteomes" id="UP000674938"/>
    </source>
</evidence>
<accession>A0A940P729</accession>
<evidence type="ECO:0000259" key="2">
    <source>
        <dbReference type="PROSITE" id="PS51756"/>
    </source>
</evidence>